<accession>A0A177B4J9</accession>
<dbReference type="InterPro" id="IPR007193">
    <property type="entry name" value="Upf2/Nmd2_C"/>
</dbReference>
<gene>
    <name evidence="6" type="ORF">A3Q56_03767</name>
</gene>
<dbReference type="PANTHER" id="PTHR12839:SF7">
    <property type="entry name" value="REGULATOR OF NONSENSE TRANSCRIPTS 2"/>
    <property type="match status" value="1"/>
</dbReference>
<organism evidence="6 7">
    <name type="scientific">Intoshia linei</name>
    <dbReference type="NCBI Taxonomy" id="1819745"/>
    <lineage>
        <taxon>Eukaryota</taxon>
        <taxon>Metazoa</taxon>
        <taxon>Spiralia</taxon>
        <taxon>Lophotrochozoa</taxon>
        <taxon>Mesozoa</taxon>
        <taxon>Orthonectida</taxon>
        <taxon>Rhopaluridae</taxon>
        <taxon>Intoshia</taxon>
    </lineage>
</organism>
<evidence type="ECO:0000259" key="4">
    <source>
        <dbReference type="Pfam" id="PF02854"/>
    </source>
</evidence>
<dbReference type="InterPro" id="IPR016024">
    <property type="entry name" value="ARM-type_fold"/>
</dbReference>
<dbReference type="Pfam" id="PF04050">
    <property type="entry name" value="Upf2"/>
    <property type="match status" value="1"/>
</dbReference>
<dbReference type="GO" id="GO:0003723">
    <property type="term" value="F:RNA binding"/>
    <property type="evidence" value="ECO:0007669"/>
    <property type="project" value="InterPro"/>
</dbReference>
<comment type="caution">
    <text evidence="6">The sequence shown here is derived from an EMBL/GenBank/DDBJ whole genome shotgun (WGS) entry which is preliminary data.</text>
</comment>
<keyword evidence="2" id="KW-0963">Cytoplasm</keyword>
<feature type="domain" description="Up-frameshift suppressor 2 C-terminal" evidence="5">
    <location>
        <begin position="365"/>
        <end position="464"/>
    </location>
</feature>
<evidence type="ECO:0000256" key="2">
    <source>
        <dbReference type="ARBA" id="ARBA00022490"/>
    </source>
</evidence>
<name>A0A177B4J9_9BILA</name>
<feature type="compositionally biased region" description="Basic and acidic residues" evidence="3">
    <location>
        <begin position="338"/>
        <end position="347"/>
    </location>
</feature>
<dbReference type="Gene3D" id="1.25.40.180">
    <property type="match status" value="1"/>
</dbReference>
<dbReference type="GO" id="GO:0005737">
    <property type="term" value="C:cytoplasm"/>
    <property type="evidence" value="ECO:0007669"/>
    <property type="project" value="UniProtKB-SubCell"/>
</dbReference>
<protein>
    <submittedName>
        <fullName evidence="6">Uncharacterized protein</fullName>
    </submittedName>
</protein>
<reference evidence="6 7" key="1">
    <citation type="submission" date="2016-04" db="EMBL/GenBank/DDBJ databases">
        <title>The genome of Intoshia linei affirms orthonectids as highly simplified spiralians.</title>
        <authorList>
            <person name="Mikhailov K.V."/>
            <person name="Slusarev G.S."/>
            <person name="Nikitin M.A."/>
            <person name="Logacheva M.D."/>
            <person name="Penin A."/>
            <person name="Aleoshin V."/>
            <person name="Panchin Y.V."/>
        </authorList>
    </citation>
    <scope>NUCLEOTIDE SEQUENCE [LARGE SCALE GENOMIC DNA]</scope>
    <source>
        <strain evidence="6">Intl2013</strain>
        <tissue evidence="6">Whole animal</tissue>
    </source>
</reference>
<dbReference type="AlphaFoldDB" id="A0A177B4J9"/>
<dbReference type="Pfam" id="PF02854">
    <property type="entry name" value="MIF4G"/>
    <property type="match status" value="1"/>
</dbReference>
<keyword evidence="7" id="KW-1185">Reference proteome</keyword>
<dbReference type="Proteomes" id="UP000078046">
    <property type="component" value="Unassembled WGS sequence"/>
</dbReference>
<dbReference type="EMBL" id="LWCA01000434">
    <property type="protein sequence ID" value="OAF68511.1"/>
    <property type="molecule type" value="Genomic_DNA"/>
</dbReference>
<feature type="region of interest" description="Disordered" evidence="3">
    <location>
        <begin position="330"/>
        <end position="361"/>
    </location>
</feature>
<evidence type="ECO:0000256" key="3">
    <source>
        <dbReference type="SAM" id="MobiDB-lite"/>
    </source>
</evidence>
<comment type="subcellular location">
    <subcellularLocation>
        <location evidence="1">Cytoplasm</location>
    </subcellularLocation>
</comment>
<dbReference type="SUPFAM" id="SSF48371">
    <property type="entry name" value="ARM repeat"/>
    <property type="match status" value="2"/>
</dbReference>
<dbReference type="InterPro" id="IPR003890">
    <property type="entry name" value="MIF4G-like_typ-3"/>
</dbReference>
<dbReference type="GO" id="GO:0000184">
    <property type="term" value="P:nuclear-transcribed mRNA catabolic process, nonsense-mediated decay"/>
    <property type="evidence" value="ECO:0007669"/>
    <property type="project" value="InterPro"/>
</dbReference>
<evidence type="ECO:0000256" key="1">
    <source>
        <dbReference type="ARBA" id="ARBA00004496"/>
    </source>
</evidence>
<dbReference type="InterPro" id="IPR039762">
    <property type="entry name" value="Nmd2/UPF2"/>
</dbReference>
<dbReference type="OrthoDB" id="27832at2759"/>
<proteinExistence type="predicted"/>
<evidence type="ECO:0000259" key="5">
    <source>
        <dbReference type="Pfam" id="PF04050"/>
    </source>
</evidence>
<dbReference type="GO" id="GO:0035145">
    <property type="term" value="C:exon-exon junction complex"/>
    <property type="evidence" value="ECO:0007669"/>
    <property type="project" value="TreeGrafter"/>
</dbReference>
<sequence>MLCTLLDTCGRFLYLNPETHNKMRVSLNVLNRKKTVHVYSPEQVSMIENSFFQCNPPEIDIQSIITYTPLELYIKYLITGEITFKNVNMIIKTLRKIDWKDEKLILFLTGIFCSPWNFRNNAIVYVAHILKYFFKYHPNWVVSVIDNIIEQIKLFLEIKNSKHQKTIALLSLFCCVYHCKLINEATVLNILFWMISFPEAQLNEMSILDTEGNTKHVITDNGTLETIIFHIKFICHIIENVGNVFKNTAFGKLFNIFIVYFERYYWKSKSMYQDLMPITVKYILIDTIKGVYSNRRMAINLNQVNDRLNSNNVMVDYNSDQDSSFVYYGKTDSSSDSDSVKSDDSDKSINSSYNENEQYDDELAEREIQDRQFQDEYDKIVRDSIEVNKSKRSETFVPINSHLIGNDENSAQKKTSNFILLTKESGKQQKHDILIPQDDEITINSQKRQKLALKEQQFKRDYVLRAQERQMQNDDTNSELGKAWFEHFHG</sequence>
<feature type="domain" description="MIF4G" evidence="4">
    <location>
        <begin position="80"/>
        <end position="288"/>
    </location>
</feature>
<evidence type="ECO:0000313" key="7">
    <source>
        <dbReference type="Proteomes" id="UP000078046"/>
    </source>
</evidence>
<evidence type="ECO:0000313" key="6">
    <source>
        <dbReference type="EMBL" id="OAF68511.1"/>
    </source>
</evidence>
<dbReference type="PANTHER" id="PTHR12839">
    <property type="entry name" value="NONSENSE-MEDIATED MRNA DECAY PROTEIN 2 UP-FRAMESHIFT SUPPRESSOR 2"/>
    <property type="match status" value="1"/>
</dbReference>